<reference evidence="1 2" key="1">
    <citation type="journal article" date="2019" name="New Phytol.">
        <title>Comparative genomics reveals unique wood-decay strategies and fruiting body development in the Schizophyllaceae.</title>
        <authorList>
            <person name="Almasi E."/>
            <person name="Sahu N."/>
            <person name="Krizsan K."/>
            <person name="Balint B."/>
            <person name="Kovacs G.M."/>
            <person name="Kiss B."/>
            <person name="Cseklye J."/>
            <person name="Drula E."/>
            <person name="Henrissat B."/>
            <person name="Nagy I."/>
            <person name="Chovatia M."/>
            <person name="Adam C."/>
            <person name="LaButti K."/>
            <person name="Lipzen A."/>
            <person name="Riley R."/>
            <person name="Grigoriev I.V."/>
            <person name="Nagy L.G."/>
        </authorList>
    </citation>
    <scope>NUCLEOTIDE SEQUENCE [LARGE SCALE GENOMIC DNA]</scope>
    <source>
        <strain evidence="1 2">NL-1724</strain>
    </source>
</reference>
<dbReference type="EMBL" id="VDMD01000024">
    <property type="protein sequence ID" value="TRM59967.1"/>
    <property type="molecule type" value="Genomic_DNA"/>
</dbReference>
<accession>A0A550C585</accession>
<comment type="caution">
    <text evidence="1">The sequence shown here is derived from an EMBL/GenBank/DDBJ whole genome shotgun (WGS) entry which is preliminary data.</text>
</comment>
<feature type="non-terminal residue" evidence="1">
    <location>
        <position position="108"/>
    </location>
</feature>
<gene>
    <name evidence="1" type="ORF">BD626DRAFT_388037</name>
</gene>
<feature type="non-terminal residue" evidence="1">
    <location>
        <position position="1"/>
    </location>
</feature>
<keyword evidence="2" id="KW-1185">Reference proteome</keyword>
<proteinExistence type="predicted"/>
<dbReference type="AlphaFoldDB" id="A0A550C585"/>
<organism evidence="1 2">
    <name type="scientific">Schizophyllum amplum</name>
    <dbReference type="NCBI Taxonomy" id="97359"/>
    <lineage>
        <taxon>Eukaryota</taxon>
        <taxon>Fungi</taxon>
        <taxon>Dikarya</taxon>
        <taxon>Basidiomycota</taxon>
        <taxon>Agaricomycotina</taxon>
        <taxon>Agaricomycetes</taxon>
        <taxon>Agaricomycetidae</taxon>
        <taxon>Agaricales</taxon>
        <taxon>Schizophyllaceae</taxon>
        <taxon>Schizophyllum</taxon>
    </lineage>
</organism>
<dbReference type="Proteomes" id="UP000320762">
    <property type="component" value="Unassembled WGS sequence"/>
</dbReference>
<protein>
    <submittedName>
        <fullName evidence="1">Uncharacterized protein</fullName>
    </submittedName>
</protein>
<dbReference type="OrthoDB" id="3256444at2759"/>
<name>A0A550C585_9AGAR</name>
<evidence type="ECO:0000313" key="1">
    <source>
        <dbReference type="EMBL" id="TRM59967.1"/>
    </source>
</evidence>
<evidence type="ECO:0000313" key="2">
    <source>
        <dbReference type="Proteomes" id="UP000320762"/>
    </source>
</evidence>
<sequence length="108" mass="12182">TRRRHLEAEHKAAYLAWAKANHFLSMLPKDTAERRKAEAAGAAKEKVQSTLDDDVKPIEKVEPYSDDGWTDAAVDWLIATDQPLSAFEHPTFKRMIDIASRAKHGVKI</sequence>